<evidence type="ECO:0000313" key="4">
    <source>
        <dbReference type="Proteomes" id="UP000035489"/>
    </source>
</evidence>
<sequence length="88" mass="9733">MASIPLSLSRLTALAIPALLWVGTAVAQAPDQQSSPDRPKLRQPTPSSVQQQEDVQTNADKSRTEADRKMREMDRRLNRTLRSVCSGC</sequence>
<comment type="caution">
    <text evidence="3">The sequence shown here is derived from an EMBL/GenBank/DDBJ whole genome shotgun (WGS) entry which is preliminary data.</text>
</comment>
<feature type="region of interest" description="Disordered" evidence="1">
    <location>
        <begin position="27"/>
        <end position="88"/>
    </location>
</feature>
<dbReference type="EMBL" id="LCYG01000020">
    <property type="protein sequence ID" value="KLK93453.1"/>
    <property type="molecule type" value="Genomic_DNA"/>
</dbReference>
<dbReference type="AlphaFoldDB" id="A0A0H1RE45"/>
<evidence type="ECO:0000256" key="2">
    <source>
        <dbReference type="SAM" id="SignalP"/>
    </source>
</evidence>
<dbReference type="STRING" id="1225564.AA309_09040"/>
<accession>A0A0H1RE45</accession>
<keyword evidence="4" id="KW-1185">Reference proteome</keyword>
<dbReference type="Proteomes" id="UP000035489">
    <property type="component" value="Unassembled WGS sequence"/>
</dbReference>
<organism evidence="3 4">
    <name type="scientific">Microvirga vignae</name>
    <dbReference type="NCBI Taxonomy" id="1225564"/>
    <lineage>
        <taxon>Bacteria</taxon>
        <taxon>Pseudomonadati</taxon>
        <taxon>Pseudomonadota</taxon>
        <taxon>Alphaproteobacteria</taxon>
        <taxon>Hyphomicrobiales</taxon>
        <taxon>Methylobacteriaceae</taxon>
        <taxon>Microvirga</taxon>
    </lineage>
</organism>
<protein>
    <submittedName>
        <fullName evidence="3">Uncharacterized protein</fullName>
    </submittedName>
</protein>
<dbReference type="OrthoDB" id="9907164at2"/>
<reference evidence="3 4" key="1">
    <citation type="submission" date="2015-05" db="EMBL/GenBank/DDBJ databases">
        <title>Draft genome sequence of Microvirga vignae strain BR3299, a novel nitrogen fixing bacteria isolated from Brazil semi-aired region.</title>
        <authorList>
            <person name="Zilli J.E."/>
            <person name="Passos S.R."/>
            <person name="Leite J."/>
            <person name="Baldani J.I."/>
            <person name="Xavier G.R."/>
            <person name="Rumjaneck N.G."/>
            <person name="Simoes-Araujo J.L."/>
        </authorList>
    </citation>
    <scope>NUCLEOTIDE SEQUENCE [LARGE SCALE GENOMIC DNA]</scope>
    <source>
        <strain evidence="3 4">BR3299</strain>
    </source>
</reference>
<dbReference type="PATRIC" id="fig|1225564.3.peg.2429"/>
<feature type="compositionally biased region" description="Polar residues" evidence="1">
    <location>
        <begin position="44"/>
        <end position="59"/>
    </location>
</feature>
<proteinExistence type="predicted"/>
<feature type="signal peptide" evidence="2">
    <location>
        <begin position="1"/>
        <end position="27"/>
    </location>
</feature>
<name>A0A0H1RE45_9HYPH</name>
<dbReference type="RefSeq" id="WP_047188660.1">
    <property type="nucleotide sequence ID" value="NZ_LCYG01000020.1"/>
</dbReference>
<feature type="compositionally biased region" description="Basic and acidic residues" evidence="1">
    <location>
        <begin position="60"/>
        <end position="77"/>
    </location>
</feature>
<gene>
    <name evidence="3" type="ORF">AA309_09040</name>
</gene>
<keyword evidence="2" id="KW-0732">Signal</keyword>
<evidence type="ECO:0000313" key="3">
    <source>
        <dbReference type="EMBL" id="KLK93453.1"/>
    </source>
</evidence>
<feature type="chain" id="PRO_5002593001" evidence="2">
    <location>
        <begin position="28"/>
        <end position="88"/>
    </location>
</feature>
<evidence type="ECO:0000256" key="1">
    <source>
        <dbReference type="SAM" id="MobiDB-lite"/>
    </source>
</evidence>